<proteinExistence type="predicted"/>
<comment type="caution">
    <text evidence="2">The sequence shown here is derived from an EMBL/GenBank/DDBJ whole genome shotgun (WGS) entry which is preliminary data.</text>
</comment>
<name>A0AAE3GAI3_9PSEU</name>
<gene>
    <name evidence="2" type="ORF">LX83_001063</name>
</gene>
<evidence type="ECO:0000313" key="3">
    <source>
        <dbReference type="Proteomes" id="UP001206128"/>
    </source>
</evidence>
<feature type="region of interest" description="Disordered" evidence="1">
    <location>
        <begin position="92"/>
        <end position="139"/>
    </location>
</feature>
<evidence type="ECO:0000313" key="2">
    <source>
        <dbReference type="EMBL" id="MCP2164223.1"/>
    </source>
</evidence>
<evidence type="ECO:0000256" key="1">
    <source>
        <dbReference type="SAM" id="MobiDB-lite"/>
    </source>
</evidence>
<feature type="compositionally biased region" description="Pro residues" evidence="1">
    <location>
        <begin position="96"/>
        <end position="120"/>
    </location>
</feature>
<keyword evidence="3" id="KW-1185">Reference proteome</keyword>
<organism evidence="2 3">
    <name type="scientific">Goodfellowiella coeruleoviolacea</name>
    <dbReference type="NCBI Taxonomy" id="334858"/>
    <lineage>
        <taxon>Bacteria</taxon>
        <taxon>Bacillati</taxon>
        <taxon>Actinomycetota</taxon>
        <taxon>Actinomycetes</taxon>
        <taxon>Pseudonocardiales</taxon>
        <taxon>Pseudonocardiaceae</taxon>
        <taxon>Goodfellowiella</taxon>
    </lineage>
</organism>
<sequence>MTGLEYAAWGLFGGFAVEGLEFSTAIRRNKGWPWQNDNGIGPLPLLISVIIRLGIGSGLATAAGLSDQVSGPFGALAVGIAAPLLVEQLARQIPLNPTPPPETPPTGQPPAAPAEPPMPVEPAAGADSRMAATGGDHAS</sequence>
<protein>
    <submittedName>
        <fullName evidence="2">Uncharacterized protein</fullName>
    </submittedName>
</protein>
<dbReference type="RefSeq" id="WP_253767654.1">
    <property type="nucleotide sequence ID" value="NZ_JAMTCK010000002.1"/>
</dbReference>
<dbReference type="Proteomes" id="UP001206128">
    <property type="component" value="Unassembled WGS sequence"/>
</dbReference>
<accession>A0AAE3GAI3</accession>
<dbReference type="AlphaFoldDB" id="A0AAE3GAI3"/>
<dbReference type="EMBL" id="JAMTCK010000002">
    <property type="protein sequence ID" value="MCP2164223.1"/>
    <property type="molecule type" value="Genomic_DNA"/>
</dbReference>
<reference evidence="2" key="1">
    <citation type="submission" date="2022-06" db="EMBL/GenBank/DDBJ databases">
        <title>Genomic Encyclopedia of Archaeal and Bacterial Type Strains, Phase II (KMG-II): from individual species to whole genera.</title>
        <authorList>
            <person name="Goeker M."/>
        </authorList>
    </citation>
    <scope>NUCLEOTIDE SEQUENCE</scope>
    <source>
        <strain evidence="2">DSM 43935</strain>
    </source>
</reference>